<dbReference type="EMBL" id="PFFQ01000004">
    <property type="protein sequence ID" value="PIW19381.1"/>
    <property type="molecule type" value="Genomic_DNA"/>
</dbReference>
<feature type="transmembrane region" description="Helical" evidence="10">
    <location>
        <begin position="224"/>
        <end position="246"/>
    </location>
</feature>
<dbReference type="PANTHER" id="PTHR10050">
    <property type="entry name" value="DOLICHYL-PHOSPHATE-MANNOSE--PROTEIN MANNOSYLTRANSFERASE"/>
    <property type="match status" value="1"/>
</dbReference>
<evidence type="ECO:0000256" key="6">
    <source>
        <dbReference type="ARBA" id="ARBA00022692"/>
    </source>
</evidence>
<protein>
    <recommendedName>
        <fullName evidence="9 10">Polyprenol-phosphate-mannose--protein mannosyltransferase</fullName>
        <ecNumber evidence="10">2.4.1.-</ecNumber>
    </recommendedName>
</protein>
<feature type="domain" description="Protein O-mannosyl-transferase C-terminal four TM" evidence="12">
    <location>
        <begin position="738"/>
        <end position="914"/>
    </location>
</feature>
<comment type="function">
    <text evidence="10">Protein O-mannosyltransferase that catalyzes the transfer of a single mannose residue from a polyprenol phospho-mannosyl lipidic donor to the hydroxyl group of selected serine and threonine residues in acceptor proteins.</text>
</comment>
<feature type="transmembrane region" description="Helical" evidence="10">
    <location>
        <begin position="24"/>
        <end position="42"/>
    </location>
</feature>
<gene>
    <name evidence="13" type="ORF">COW36_00655</name>
</gene>
<feature type="transmembrane region" description="Helical" evidence="10">
    <location>
        <begin position="192"/>
        <end position="217"/>
    </location>
</feature>
<comment type="similarity">
    <text evidence="3 10">Belongs to the glycosyltransferase 39 family.</text>
</comment>
<organism evidence="13 14">
    <name type="scientific">bacterium (Candidatus Blackallbacteria) CG17_big_fil_post_rev_8_21_14_2_50_48_46</name>
    <dbReference type="NCBI Taxonomy" id="2014261"/>
    <lineage>
        <taxon>Bacteria</taxon>
        <taxon>Candidatus Blackallbacteria</taxon>
    </lineage>
</organism>
<evidence type="ECO:0000256" key="7">
    <source>
        <dbReference type="ARBA" id="ARBA00022989"/>
    </source>
</evidence>
<evidence type="ECO:0000256" key="3">
    <source>
        <dbReference type="ARBA" id="ARBA00007222"/>
    </source>
</evidence>
<feature type="transmembrane region" description="Helical" evidence="10">
    <location>
        <begin position="702"/>
        <end position="725"/>
    </location>
</feature>
<dbReference type="GO" id="GO:0004169">
    <property type="term" value="F:dolichyl-phosphate-mannose-protein mannosyltransferase activity"/>
    <property type="evidence" value="ECO:0007669"/>
    <property type="project" value="UniProtKB-UniRule"/>
</dbReference>
<keyword evidence="6 10" id="KW-0812">Transmembrane</keyword>
<accession>A0A2M7GB32</accession>
<keyword evidence="7 10" id="KW-1133">Transmembrane helix</keyword>
<comment type="subcellular location">
    <subcellularLocation>
        <location evidence="10">Cell membrane</location>
    </subcellularLocation>
    <subcellularLocation>
        <location evidence="1">Endomembrane system</location>
        <topology evidence="1">Multi-pass membrane protein</topology>
    </subcellularLocation>
</comment>
<feature type="transmembrane region" description="Helical" evidence="10">
    <location>
        <begin position="584"/>
        <end position="602"/>
    </location>
</feature>
<dbReference type="Pfam" id="PF16192">
    <property type="entry name" value="PMT_4TMC"/>
    <property type="match status" value="1"/>
</dbReference>
<feature type="transmembrane region" description="Helical" evidence="10">
    <location>
        <begin position="361"/>
        <end position="377"/>
    </location>
</feature>
<feature type="transmembrane region" description="Helical" evidence="10">
    <location>
        <begin position="115"/>
        <end position="135"/>
    </location>
</feature>
<name>A0A2M7GB32_9BACT</name>
<evidence type="ECO:0000313" key="13">
    <source>
        <dbReference type="EMBL" id="PIW19381.1"/>
    </source>
</evidence>
<feature type="transmembrane region" description="Helical" evidence="10">
    <location>
        <begin position="843"/>
        <end position="866"/>
    </location>
</feature>
<proteinExistence type="inferred from homology"/>
<feature type="transmembrane region" description="Helical" evidence="10">
    <location>
        <begin position="640"/>
        <end position="660"/>
    </location>
</feature>
<feature type="transmembrane region" description="Helical" evidence="10">
    <location>
        <begin position="796"/>
        <end position="813"/>
    </location>
</feature>
<sequence length="915" mass="106454">MTDTVNNEQELTVKEEKWPWSKQVFWAFVAILLIAFVVRLFLSNTMHGHPTDINNFKAWAMHVAKHDFRSFYKSVDPVNGVWCDYPPLYILVLWFVAKFYAIFDPSFMHWNKSFFTLLVKLPSIIADLGCMVLFVQVLRRYVPVALALAGALVFALHPAVIYESAMWGQVDSITLFLQFLALWLLLKKQEGGAILVTTLNILVKPQGLILMPLVLFITLWRRRWLQGLGGIFSSALVTFFLTLLFVPVNQMVPWFINQYVSQANLYPYSSIQAFNLWSLTDMWKSDVSRGIFDLGSGNPSVFLQHKTWGLILFSIAYAAFLFFFWKNSRKTTENEDDGIAIWHASTLIMIAFFLLPTRMHERYLFSGLFFLLGSVILNKRLWVSFASMSVIFMLNLLYELPGQKQDLHFPEPLYKLNNFLASDGHYKVLAILNLLLFAWICFVLFKGPLVDISLNLKKYMLNQWQRIIAFDLQDLIPAPQPLDWIDIRNIFGFVFFSALFKLWRLGFPPEMVFDEVYHARAGGEYVIGLHPFEWVHPPLAKLLIAMGVAFYDLNSVGWRIMPVIAGSLLLVSIYILARYTLPHRWQAVCAALLLACDGVYFVQSRTAMTNIFATLFQVTALTFTWRFFQIYWHRINTLRSYFSSYLYFAGAVIFIGLALSTRWTSLWSYGFMLGVLTIGVIIPSLFFYRYFRQTKTSLQTSVFVFSPILLIPFMVVLIPALLYLLSYSQYMSLGHNIHEVIEMQKGIWRYHSQLTDPHPYYSAWYTWPWLIRPTWYYFHNNGNNTIGGILALGNPAIWWLSMLSVVIVTWQGLLRKNINLWYLSFACMLMYLPWGLSPRTLNFAHYFFEAVPYACLCIVAVLGFVVERWNKAGQWMAAGYMALACGLFLFFYPIYSAFPIPWWYYNLLRWFPSWV</sequence>
<keyword evidence="8 10" id="KW-0472">Membrane</keyword>
<evidence type="ECO:0000256" key="2">
    <source>
        <dbReference type="ARBA" id="ARBA00004922"/>
    </source>
</evidence>
<feature type="transmembrane region" description="Helical" evidence="10">
    <location>
        <begin position="878"/>
        <end position="905"/>
    </location>
</feature>
<dbReference type="GO" id="GO:0005886">
    <property type="term" value="C:plasma membrane"/>
    <property type="evidence" value="ECO:0007669"/>
    <property type="project" value="UniProtKB-SubCell"/>
</dbReference>
<dbReference type="UniPathway" id="UPA00378"/>
<dbReference type="EC" id="2.4.1.-" evidence="10"/>
<dbReference type="AlphaFoldDB" id="A0A2M7GB32"/>
<reference evidence="13 14" key="1">
    <citation type="submission" date="2017-09" db="EMBL/GenBank/DDBJ databases">
        <title>Depth-based differentiation of microbial function through sediment-hosted aquifers and enrichment of novel symbionts in the deep terrestrial subsurface.</title>
        <authorList>
            <person name="Probst A.J."/>
            <person name="Ladd B."/>
            <person name="Jarett J.K."/>
            <person name="Geller-Mcgrath D.E."/>
            <person name="Sieber C.M."/>
            <person name="Emerson J.B."/>
            <person name="Anantharaman K."/>
            <person name="Thomas B.C."/>
            <person name="Malmstrom R."/>
            <person name="Stieglmeier M."/>
            <person name="Klingl A."/>
            <person name="Woyke T."/>
            <person name="Ryan C.M."/>
            <person name="Banfield J.F."/>
        </authorList>
    </citation>
    <scope>NUCLEOTIDE SEQUENCE [LARGE SCALE GENOMIC DNA]</scope>
    <source>
        <strain evidence="13">CG17_big_fil_post_rev_8_21_14_2_50_48_46</strain>
    </source>
</reference>
<evidence type="ECO:0000256" key="5">
    <source>
        <dbReference type="ARBA" id="ARBA00022679"/>
    </source>
</evidence>
<feature type="transmembrane region" description="Helical" evidence="10">
    <location>
        <begin position="169"/>
        <end position="186"/>
    </location>
</feature>
<keyword evidence="5 10" id="KW-0808">Transferase</keyword>
<dbReference type="Pfam" id="PF02366">
    <property type="entry name" value="PMT"/>
    <property type="match status" value="1"/>
</dbReference>
<feature type="transmembrane region" description="Helical" evidence="10">
    <location>
        <begin position="141"/>
        <end position="162"/>
    </location>
</feature>
<comment type="caution">
    <text evidence="13">The sequence shown here is derived from an EMBL/GenBank/DDBJ whole genome shotgun (WGS) entry which is preliminary data.</text>
</comment>
<feature type="transmembrane region" description="Helical" evidence="10">
    <location>
        <begin position="490"/>
        <end position="507"/>
    </location>
</feature>
<feature type="transmembrane region" description="Helical" evidence="10">
    <location>
        <begin position="85"/>
        <end position="103"/>
    </location>
</feature>
<evidence type="ECO:0000256" key="4">
    <source>
        <dbReference type="ARBA" id="ARBA00022676"/>
    </source>
</evidence>
<evidence type="ECO:0000259" key="11">
    <source>
        <dbReference type="Pfam" id="PF02366"/>
    </source>
</evidence>
<evidence type="ECO:0000256" key="1">
    <source>
        <dbReference type="ARBA" id="ARBA00004127"/>
    </source>
</evidence>
<comment type="pathway">
    <text evidence="2 10">Protein modification; protein glycosylation.</text>
</comment>
<evidence type="ECO:0000313" key="14">
    <source>
        <dbReference type="Proteomes" id="UP000231019"/>
    </source>
</evidence>
<feature type="transmembrane region" description="Helical" evidence="10">
    <location>
        <begin position="556"/>
        <end position="577"/>
    </location>
</feature>
<dbReference type="Proteomes" id="UP000231019">
    <property type="component" value="Unassembled WGS sequence"/>
</dbReference>
<evidence type="ECO:0000256" key="9">
    <source>
        <dbReference type="ARBA" id="ARBA00093617"/>
    </source>
</evidence>
<keyword evidence="4 10" id="KW-0328">Glycosyltransferase</keyword>
<keyword evidence="10" id="KW-1003">Cell membrane</keyword>
<dbReference type="InterPro" id="IPR032421">
    <property type="entry name" value="PMT_4TMC"/>
</dbReference>
<feature type="transmembrane region" description="Helical" evidence="10">
    <location>
        <begin position="337"/>
        <end position="355"/>
    </location>
</feature>
<feature type="transmembrane region" description="Helical" evidence="10">
    <location>
        <begin position="426"/>
        <end position="445"/>
    </location>
</feature>
<feature type="domain" description="ArnT-like N-terminal" evidence="11">
    <location>
        <begin position="495"/>
        <end position="725"/>
    </location>
</feature>
<feature type="transmembrane region" description="Helical" evidence="10">
    <location>
        <begin position="820"/>
        <end position="837"/>
    </location>
</feature>
<dbReference type="GO" id="GO:0012505">
    <property type="term" value="C:endomembrane system"/>
    <property type="evidence" value="ECO:0007669"/>
    <property type="project" value="UniProtKB-SubCell"/>
</dbReference>
<evidence type="ECO:0000256" key="8">
    <source>
        <dbReference type="ARBA" id="ARBA00023136"/>
    </source>
</evidence>
<dbReference type="InterPro" id="IPR027005">
    <property type="entry name" value="PMT-like"/>
</dbReference>
<feature type="transmembrane region" description="Helical" evidence="10">
    <location>
        <begin position="666"/>
        <end position="690"/>
    </location>
</feature>
<dbReference type="InterPro" id="IPR003342">
    <property type="entry name" value="ArnT-like_N"/>
</dbReference>
<feature type="transmembrane region" description="Helical" evidence="10">
    <location>
        <begin position="307"/>
        <end position="325"/>
    </location>
</feature>
<feature type="transmembrane region" description="Helical" evidence="10">
    <location>
        <begin position="608"/>
        <end position="628"/>
    </location>
</feature>
<evidence type="ECO:0000256" key="10">
    <source>
        <dbReference type="RuleBase" id="RU367007"/>
    </source>
</evidence>
<evidence type="ECO:0000259" key="12">
    <source>
        <dbReference type="Pfam" id="PF16192"/>
    </source>
</evidence>